<dbReference type="OrthoDB" id="1918685at2759"/>
<organism evidence="5">
    <name type="scientific">Echinostoma caproni</name>
    <dbReference type="NCBI Taxonomy" id="27848"/>
    <lineage>
        <taxon>Eukaryota</taxon>
        <taxon>Metazoa</taxon>
        <taxon>Spiralia</taxon>
        <taxon>Lophotrochozoa</taxon>
        <taxon>Platyhelminthes</taxon>
        <taxon>Trematoda</taxon>
        <taxon>Digenea</taxon>
        <taxon>Plagiorchiida</taxon>
        <taxon>Echinostomata</taxon>
        <taxon>Echinostomatoidea</taxon>
        <taxon>Echinostomatidae</taxon>
        <taxon>Echinostoma</taxon>
    </lineage>
</organism>
<reference evidence="3 4" key="2">
    <citation type="submission" date="2018-11" db="EMBL/GenBank/DDBJ databases">
        <authorList>
            <consortium name="Pathogen Informatics"/>
        </authorList>
    </citation>
    <scope>NUCLEOTIDE SEQUENCE [LARGE SCALE GENOMIC DNA]</scope>
    <source>
        <strain evidence="3 4">Egypt</strain>
    </source>
</reference>
<reference evidence="5" key="1">
    <citation type="submission" date="2016-06" db="UniProtKB">
        <authorList>
            <consortium name="WormBaseParasite"/>
        </authorList>
    </citation>
    <scope>IDENTIFICATION</scope>
</reference>
<feature type="region of interest" description="Disordered" evidence="1">
    <location>
        <begin position="101"/>
        <end position="121"/>
    </location>
</feature>
<keyword evidence="4" id="KW-1185">Reference proteome</keyword>
<evidence type="ECO:0000313" key="3">
    <source>
        <dbReference type="EMBL" id="VDP69224.1"/>
    </source>
</evidence>
<feature type="compositionally biased region" description="Polar residues" evidence="1">
    <location>
        <begin position="702"/>
        <end position="714"/>
    </location>
</feature>
<accession>A0A183A8R2</accession>
<feature type="compositionally biased region" description="Low complexity" evidence="1">
    <location>
        <begin position="830"/>
        <end position="845"/>
    </location>
</feature>
<feature type="compositionally biased region" description="Low complexity" evidence="1">
    <location>
        <begin position="1062"/>
        <end position="1072"/>
    </location>
</feature>
<feature type="compositionally biased region" description="Basic residues" evidence="1">
    <location>
        <begin position="308"/>
        <end position="317"/>
    </location>
</feature>
<feature type="compositionally biased region" description="Low complexity" evidence="1">
    <location>
        <begin position="402"/>
        <end position="414"/>
    </location>
</feature>
<evidence type="ECO:0000313" key="5">
    <source>
        <dbReference type="WBParaSite" id="ECPE_0000335001-mRNA-1"/>
    </source>
</evidence>
<feature type="region of interest" description="Disordered" evidence="1">
    <location>
        <begin position="44"/>
        <end position="64"/>
    </location>
</feature>
<feature type="region of interest" description="Disordered" evidence="1">
    <location>
        <begin position="764"/>
        <end position="896"/>
    </location>
</feature>
<dbReference type="Pfam" id="PF17218">
    <property type="entry name" value="CBX7_C"/>
    <property type="match status" value="1"/>
</dbReference>
<keyword evidence="2" id="KW-1133">Transmembrane helix</keyword>
<proteinExistence type="predicted"/>
<sequence>MVGKPMGAQTQDPKLDEPNLVVLYLFLASFFVAPSATIPVTTASSLSETAMSPPTAVDSIPTSMESFFDRPSDRRFRHSTMIAAAASASLASSRRTAKQTVSVGTNPSLNNSPTYTRPVIPTTTEMDPVFCRSLSESDATLDERPKIRITIPRDILLACPPSSSASINANNTTGSSSGGSRETSLVQSNSSFEEHSLSDTGMTDVNDQTAINVPARFLAPVELPRRSVPNVNSSPPLCFTGLRTSEPMIVPDHPHSSEHISPSTTPGCRSPTKWTARVKENTPPSKTLGFPKVLLFNANESSSSHVPPHYHQHHKRRPSDEAITILRDGRTDTDQTTHVRSTHVGESLLGKRKKHSDRKEKRRRKHIQEIAPAFVSDPDSASSFDISPTGYPGPTKVRRRSGSSNSHASTLSSSDVTKRPGLLRFGFNSDRFQLRFPEPEQIDSPSPSPKNAFTPPPSATNVTHANRLRDRSNRCVAPQPRVTLLTPDPKRLRLVQEICVTDVTVDGLTISIKECSGPDDFFGVPSSQLVQWSGSKLHHPVVYPNAPSSPVVCSASSATSVVTCSTAIKSECQKDTSMDDRLYTDENVAPEEPIVSSQKSRAVCDLSTIYEESTLESSSSKRSENAILSDPVNEVGSKIADLVDAPIIPPLEDDVKSPVSVSKSEAPSTSALMLAATEAAIKSSEEPPSSPGLLTPPRRSSTPVDQSPRSVTNDNVIVSNNVDPASISVSVSKSALSSVPTTTTVISTSSTVVTNNTVVRPTSTSPNKITVFSHPGITKSSTSTGRSKSTGPKAPGSSRCNAPTSDTPRRAKVRDSSANAVLTNLKVPRTSTKSISCSTSRSSSSAALDPNNVYTFSDSSPTHHLSPRTLSIPRLGGANSNVSRRSVTASSKPETSVTMDQMETSLSSSMFTCAGGNSFSPLLGLSGAGPQSLNCLSVPGTPVSLALQMPPLSGSAPMVSTHDSALATAIYFQQLRMQLLGTDAASSSHLGSNMPPVSSCMSSINPWATQIPLSNNLTAALGSFMPNTSNFLTGNSVNNETLFTSNFSPFTLSTGSSMQPPTSVSSVSTSSTLIPTGPPGPNLMLPAQLQLADMVAAAVSQSAVFNTSSSRELYPSTEHLCGAISAIPSSSSMPFMTDESPMDLSAKR</sequence>
<evidence type="ECO:0000256" key="1">
    <source>
        <dbReference type="SAM" id="MobiDB-lite"/>
    </source>
</evidence>
<feature type="region of interest" description="Disordered" evidence="1">
    <location>
        <begin position="1054"/>
        <end position="1074"/>
    </location>
</feature>
<feature type="compositionally biased region" description="Low complexity" evidence="1">
    <location>
        <begin position="162"/>
        <end position="184"/>
    </location>
</feature>
<feature type="compositionally biased region" description="Polar residues" evidence="1">
    <location>
        <begin position="878"/>
        <end position="896"/>
    </location>
</feature>
<dbReference type="AlphaFoldDB" id="A0A183A8R2"/>
<feature type="region of interest" description="Disordered" evidence="1">
    <location>
        <begin position="438"/>
        <end position="462"/>
    </location>
</feature>
<keyword evidence="2" id="KW-0812">Transmembrane</keyword>
<evidence type="ECO:0000256" key="2">
    <source>
        <dbReference type="SAM" id="Phobius"/>
    </source>
</evidence>
<keyword evidence="2" id="KW-0472">Membrane</keyword>
<feature type="compositionally biased region" description="Low complexity" evidence="1">
    <location>
        <begin position="657"/>
        <end position="668"/>
    </location>
</feature>
<dbReference type="Proteomes" id="UP000272942">
    <property type="component" value="Unassembled WGS sequence"/>
</dbReference>
<dbReference type="EMBL" id="UZAN01040312">
    <property type="protein sequence ID" value="VDP69224.1"/>
    <property type="molecule type" value="Genomic_DNA"/>
</dbReference>
<feature type="compositionally biased region" description="Basic residues" evidence="1">
    <location>
        <begin position="350"/>
        <end position="366"/>
    </location>
</feature>
<feature type="compositionally biased region" description="Low complexity" evidence="1">
    <location>
        <begin position="778"/>
        <end position="791"/>
    </location>
</feature>
<protein>
    <submittedName>
        <fullName evidence="5">Protein kinase domain-containing protein</fullName>
    </submittedName>
</protein>
<feature type="compositionally biased region" description="Basic and acidic residues" evidence="1">
    <location>
        <begin position="327"/>
        <end position="337"/>
    </location>
</feature>
<feature type="transmembrane region" description="Helical" evidence="2">
    <location>
        <begin position="21"/>
        <end position="40"/>
    </location>
</feature>
<feature type="region of interest" description="Disordered" evidence="1">
    <location>
        <begin position="301"/>
        <end position="422"/>
    </location>
</feature>
<feature type="compositionally biased region" description="Low complexity" evidence="1">
    <location>
        <begin position="691"/>
        <end position="701"/>
    </location>
</feature>
<dbReference type="WBParaSite" id="ECPE_0000335001-mRNA-1">
    <property type="protein sequence ID" value="ECPE_0000335001-mRNA-1"/>
    <property type="gene ID" value="ECPE_0000335001"/>
</dbReference>
<gene>
    <name evidence="3" type="ORF">ECPE_LOCUS3347</name>
</gene>
<dbReference type="InterPro" id="IPR033773">
    <property type="entry name" value="CBX7_C"/>
</dbReference>
<evidence type="ECO:0000313" key="4">
    <source>
        <dbReference type="Proteomes" id="UP000272942"/>
    </source>
</evidence>
<feature type="region of interest" description="Disordered" evidence="1">
    <location>
        <begin position="649"/>
        <end position="714"/>
    </location>
</feature>
<feature type="compositionally biased region" description="Polar residues" evidence="1">
    <location>
        <begin position="852"/>
        <end position="863"/>
    </location>
</feature>
<name>A0A183A8R2_9TREM</name>
<feature type="region of interest" description="Disordered" evidence="1">
    <location>
        <begin position="162"/>
        <end position="204"/>
    </location>
</feature>